<evidence type="ECO:0000256" key="3">
    <source>
        <dbReference type="ARBA" id="ARBA00023139"/>
    </source>
</evidence>
<feature type="region of interest" description="Disordered" evidence="7">
    <location>
        <begin position="169"/>
        <end position="203"/>
    </location>
</feature>
<sequence>MKKRNLLVLGLTLTLGACGFQLRGTGDTQFALKEVDVTARNSYGETVKQLRQLLKHSHVKVHAGAPYRIVLTREQEESRSASYSGNSRTSEYQLSNTLDYEIRGGQKDLLLLQDRVDVQRYYTHDSNNLIASDQESAQLRQEMRRDLIQQVAMRLQLITPEQLDTLQAQAEAKAQAEAEALEAARRAEEAQQPQQSPLQLPIK</sequence>
<dbReference type="GO" id="GO:1990351">
    <property type="term" value="C:transporter complex"/>
    <property type="evidence" value="ECO:0007669"/>
    <property type="project" value="TreeGrafter"/>
</dbReference>
<organism evidence="11 12">
    <name type="scientific">Metapseudomonas otitidis</name>
    <dbReference type="NCBI Taxonomy" id="319939"/>
    <lineage>
        <taxon>Bacteria</taxon>
        <taxon>Pseudomonadati</taxon>
        <taxon>Pseudomonadota</taxon>
        <taxon>Gammaproteobacteria</taxon>
        <taxon>Pseudomonadales</taxon>
        <taxon>Pseudomonadaceae</taxon>
        <taxon>Metapseudomonas</taxon>
    </lineage>
</organism>
<evidence type="ECO:0000313" key="11">
    <source>
        <dbReference type="EMBL" id="MWK58417.1"/>
    </source>
</evidence>
<dbReference type="InterPro" id="IPR007485">
    <property type="entry name" value="LPS_assembly_LptE"/>
</dbReference>
<reference evidence="11 12" key="2">
    <citation type="submission" date="2019-12" db="EMBL/GenBank/DDBJ databases">
        <title>Draft genome sequence of Pseudomonas otitidis recovered from a chicken carcass.</title>
        <authorList>
            <person name="Vieira T.R."/>
            <person name="Oliviera E.F.C."/>
            <person name="Silva N.M.V."/>
            <person name="Sambrano G.E."/>
            <person name="Cibulski S.P."/>
            <person name="Cardoso M.R.I."/>
        </authorList>
    </citation>
    <scope>NUCLEOTIDE SEQUENCE [LARGE SCALE GENOMIC DNA]</scope>
    <source>
        <strain evidence="11 12">25_K</strain>
    </source>
</reference>
<dbReference type="Proteomes" id="UP000501237">
    <property type="component" value="Chromosome"/>
</dbReference>
<reference evidence="10 15" key="4">
    <citation type="submission" date="2023-10" db="EMBL/GenBank/DDBJ databases">
        <title>Pseudomonas otitidis isolated from a paediatric patient with cystic fibrosis in Chile.</title>
        <authorList>
            <person name="Amsteins-Romero L."/>
            <person name="Opazo-Capurro A."/>
            <person name="Matus-Kohler M."/>
            <person name="Gonzalez-Rocha G."/>
        </authorList>
    </citation>
    <scope>NUCLEOTIDE SEQUENCE [LARGE SCALE GENOMIC DNA]</scope>
    <source>
        <strain evidence="10 15">P-714</strain>
    </source>
</reference>
<proteinExistence type="inferred from homology"/>
<dbReference type="EMBL" id="AP022213">
    <property type="protein sequence ID" value="BBT14849.1"/>
    <property type="molecule type" value="Genomic_DNA"/>
</dbReference>
<dbReference type="AlphaFoldDB" id="A0A1I0UQX2"/>
<dbReference type="PROSITE" id="PS51257">
    <property type="entry name" value="PROKAR_LIPOPROTEIN"/>
    <property type="match status" value="1"/>
</dbReference>
<evidence type="ECO:0000256" key="1">
    <source>
        <dbReference type="ARBA" id="ARBA00022729"/>
    </source>
</evidence>
<evidence type="ECO:0000256" key="6">
    <source>
        <dbReference type="HAMAP-Rule" id="MF_01186"/>
    </source>
</evidence>
<evidence type="ECO:0000256" key="5">
    <source>
        <dbReference type="ARBA" id="ARBA00023288"/>
    </source>
</evidence>
<dbReference type="HAMAP" id="MF_01186">
    <property type="entry name" value="LPS_assembly_LptE"/>
    <property type="match status" value="1"/>
</dbReference>
<dbReference type="Proteomes" id="UP000515591">
    <property type="component" value="Chromosome"/>
</dbReference>
<evidence type="ECO:0000313" key="12">
    <source>
        <dbReference type="Proteomes" id="UP000461288"/>
    </source>
</evidence>
<evidence type="ECO:0000313" key="8">
    <source>
        <dbReference type="EMBL" id="BBT14849.1"/>
    </source>
</evidence>
<protein>
    <recommendedName>
        <fullName evidence="6">LPS-assembly lipoprotein LptE</fullName>
    </recommendedName>
</protein>
<dbReference type="GO" id="GO:0009279">
    <property type="term" value="C:cell outer membrane"/>
    <property type="evidence" value="ECO:0007669"/>
    <property type="project" value="UniProtKB-SubCell"/>
</dbReference>
<keyword evidence="3 6" id="KW-0564">Palmitate</keyword>
<accession>A0A1I0UQX2</accession>
<dbReference type="Proteomes" id="UP000461288">
    <property type="component" value="Unassembled WGS sequence"/>
</dbReference>
<keyword evidence="15" id="KW-1185">Reference proteome</keyword>
<evidence type="ECO:0000256" key="4">
    <source>
        <dbReference type="ARBA" id="ARBA00023237"/>
    </source>
</evidence>
<dbReference type="KEGG" id="poj:PtoMrB4_09420"/>
<keyword evidence="1 6" id="KW-0732">Signal</keyword>
<comment type="subunit">
    <text evidence="6">Component of the lipopolysaccharide transport and assembly complex. Interacts with LptD.</text>
</comment>
<gene>
    <name evidence="6 10" type="primary">lptE</name>
    <name evidence="11" type="ORF">GO594_20740</name>
    <name evidence="9" type="ORF">PtoMrB4_09420</name>
    <name evidence="10" type="ORF">R0G64_17085</name>
    <name evidence="8" type="ORF">WP8S17C03_08980</name>
</gene>
<dbReference type="EMBL" id="WTFN01000059">
    <property type="protein sequence ID" value="MWK58417.1"/>
    <property type="molecule type" value="Genomic_DNA"/>
</dbReference>
<keyword evidence="5 6" id="KW-0449">Lipoprotein</keyword>
<feature type="compositionally biased region" description="Low complexity" evidence="7">
    <location>
        <begin position="190"/>
        <end position="203"/>
    </location>
</feature>
<feature type="compositionally biased region" description="Low complexity" evidence="7">
    <location>
        <begin position="169"/>
        <end position="178"/>
    </location>
</feature>
<dbReference type="Gene3D" id="3.30.160.150">
    <property type="entry name" value="Lipoprotein like domain"/>
    <property type="match status" value="1"/>
</dbReference>
<comment type="similarity">
    <text evidence="6">Belongs to the LptE lipoprotein family.</text>
</comment>
<dbReference type="PANTHER" id="PTHR38098:SF1">
    <property type="entry name" value="LPS-ASSEMBLY LIPOPROTEIN LPTE"/>
    <property type="match status" value="1"/>
</dbReference>
<dbReference type="RefSeq" id="WP_044410736.1">
    <property type="nucleotide sequence ID" value="NZ_AP022213.1"/>
</dbReference>
<keyword evidence="2 6" id="KW-0472">Membrane</keyword>
<dbReference type="PANTHER" id="PTHR38098">
    <property type="entry name" value="LPS-ASSEMBLY LIPOPROTEIN LPTE"/>
    <property type="match status" value="1"/>
</dbReference>
<evidence type="ECO:0000313" key="9">
    <source>
        <dbReference type="EMBL" id="BCA26965.1"/>
    </source>
</evidence>
<comment type="subcellular location">
    <subcellularLocation>
        <location evidence="6">Cell outer membrane</location>
        <topology evidence="6">Lipid-anchor</topology>
    </subcellularLocation>
</comment>
<dbReference type="STRING" id="319939.SAMN05216263_12167"/>
<evidence type="ECO:0000256" key="2">
    <source>
        <dbReference type="ARBA" id="ARBA00023136"/>
    </source>
</evidence>
<evidence type="ECO:0000313" key="13">
    <source>
        <dbReference type="Proteomes" id="UP000501237"/>
    </source>
</evidence>
<dbReference type="Pfam" id="PF04390">
    <property type="entry name" value="LptE"/>
    <property type="match status" value="1"/>
</dbReference>
<dbReference type="GO" id="GO:0001530">
    <property type="term" value="F:lipopolysaccharide binding"/>
    <property type="evidence" value="ECO:0007669"/>
    <property type="project" value="TreeGrafter"/>
</dbReference>
<reference evidence="9 13" key="3">
    <citation type="journal article" date="2020" name="Microbiol. Resour. Announc.">
        <title>Complete genome sequence of Pseudomonas otitidis strain MrB4, isolated from Lake Biwa in Japan.</title>
        <authorList>
            <person name="Miyazaki K."/>
            <person name="Hase E."/>
            <person name="Maruya T."/>
        </authorList>
    </citation>
    <scope>NUCLEOTIDE SEQUENCE [LARGE SCALE GENOMIC DNA]</scope>
    <source>
        <strain evidence="9 13">MrB4</strain>
    </source>
</reference>
<reference evidence="8 14" key="1">
    <citation type="submission" date="2019-12" db="EMBL/GenBank/DDBJ databases">
        <title>complete genome sequences of Pseudomonas otitidis str. WP8-S17-CRE-03 isolated from wastewater treatment plant effluent.</title>
        <authorList>
            <person name="Sekizuka T."/>
            <person name="Itokawa K."/>
            <person name="Yatsu K."/>
            <person name="Inamine Y."/>
            <person name="Kuroda M."/>
        </authorList>
    </citation>
    <scope>NUCLEOTIDE SEQUENCE [LARGE SCALE GENOMIC DNA]</scope>
    <source>
        <strain evidence="8 14">WP8-S17-CRE-03</strain>
    </source>
</reference>
<dbReference type="EMBL" id="JAWJUL010000065">
    <property type="protein sequence ID" value="MDV3441143.1"/>
    <property type="molecule type" value="Genomic_DNA"/>
</dbReference>
<keyword evidence="4 6" id="KW-0998">Cell outer membrane</keyword>
<dbReference type="EMBL" id="AP022642">
    <property type="protein sequence ID" value="BCA26965.1"/>
    <property type="molecule type" value="Genomic_DNA"/>
</dbReference>
<comment type="function">
    <text evidence="6">Together with LptD, is involved in the assembly of lipopolysaccharide (LPS) at the surface of the outer membrane. Required for the proper assembly of LptD. Binds LPS and may serve as the LPS recognition site at the outer membrane.</text>
</comment>
<evidence type="ECO:0000256" key="7">
    <source>
        <dbReference type="SAM" id="MobiDB-lite"/>
    </source>
</evidence>
<name>A0A1I0UQX2_9GAMM</name>
<evidence type="ECO:0000313" key="14">
    <source>
        <dbReference type="Proteomes" id="UP000515591"/>
    </source>
</evidence>
<evidence type="ECO:0000313" key="10">
    <source>
        <dbReference type="EMBL" id="MDV3441143.1"/>
    </source>
</evidence>
<dbReference type="GO" id="GO:0015920">
    <property type="term" value="P:lipopolysaccharide transport"/>
    <property type="evidence" value="ECO:0007669"/>
    <property type="project" value="TreeGrafter"/>
</dbReference>
<dbReference type="GO" id="GO:0043165">
    <property type="term" value="P:Gram-negative-bacterium-type cell outer membrane assembly"/>
    <property type="evidence" value="ECO:0007669"/>
    <property type="project" value="UniProtKB-UniRule"/>
</dbReference>
<evidence type="ECO:0000313" key="15">
    <source>
        <dbReference type="Proteomes" id="UP001273935"/>
    </source>
</evidence>
<dbReference type="GeneID" id="57396154"/>
<dbReference type="Proteomes" id="UP001273935">
    <property type="component" value="Unassembled WGS sequence"/>
</dbReference>